<evidence type="ECO:0000313" key="2">
    <source>
        <dbReference type="Proteomes" id="UP000641625"/>
    </source>
</evidence>
<evidence type="ECO:0000313" key="1">
    <source>
        <dbReference type="EMBL" id="NLV14339.1"/>
    </source>
</evidence>
<organism evidence="1 2">
    <name type="scientific">Haloarcula argentinensis</name>
    <dbReference type="NCBI Taxonomy" id="43776"/>
    <lineage>
        <taxon>Archaea</taxon>
        <taxon>Methanobacteriati</taxon>
        <taxon>Methanobacteriota</taxon>
        <taxon>Stenosarchaea group</taxon>
        <taxon>Halobacteria</taxon>
        <taxon>Halobacteriales</taxon>
        <taxon>Haloarculaceae</taxon>
        <taxon>Haloarcula</taxon>
    </lineage>
</organism>
<dbReference type="Proteomes" id="UP000641625">
    <property type="component" value="Unassembled WGS sequence"/>
</dbReference>
<dbReference type="RefSeq" id="WP_170097767.1">
    <property type="nucleotide sequence ID" value="NZ_WOWA01000007.1"/>
</dbReference>
<dbReference type="AlphaFoldDB" id="A0A847UL10"/>
<name>A0A847UL10_HALAR</name>
<protein>
    <submittedName>
        <fullName evidence="1">Uncharacterized protein</fullName>
    </submittedName>
</protein>
<proteinExistence type="predicted"/>
<dbReference type="EMBL" id="WOWA01000007">
    <property type="protein sequence ID" value="NLV14339.1"/>
    <property type="molecule type" value="Genomic_DNA"/>
</dbReference>
<sequence length="114" mass="13371">MSKADDLSWREKIVAEQSRTLEKERGRTYYYADGLFDRKQMWLKHNPGCNIPMRVTKVWQPGTFGDEYDSSLQMNIGTEMDAYRLYRALEAYFNDLRTPPWFLDDMPGDSGGND</sequence>
<gene>
    <name evidence="1" type="ORF">GOC77_13815</name>
</gene>
<comment type="caution">
    <text evidence="1">The sequence shown here is derived from an EMBL/GenBank/DDBJ whole genome shotgun (WGS) entry which is preliminary data.</text>
</comment>
<accession>A0A847UL10</accession>
<reference evidence="1" key="1">
    <citation type="submission" date="2019-12" db="EMBL/GenBank/DDBJ databases">
        <title>Whole genome sequencing of Haloarcula argentinensis strain pws5.</title>
        <authorList>
            <person name="Verma D.K."/>
            <person name="Gopal K."/>
            <person name="Prasad E.S."/>
        </authorList>
    </citation>
    <scope>NUCLEOTIDE SEQUENCE</scope>
    <source>
        <strain evidence="1">Pws5</strain>
    </source>
</reference>